<dbReference type="Proteomes" id="UP000294911">
    <property type="component" value="Unassembled WGS sequence"/>
</dbReference>
<dbReference type="RefSeq" id="WP_207894620.1">
    <property type="nucleotide sequence ID" value="NZ_SLXQ01000012.1"/>
</dbReference>
<protein>
    <recommendedName>
        <fullName evidence="3">DoxX-like protein</fullName>
    </recommendedName>
</protein>
<reference evidence="1 2" key="1">
    <citation type="submission" date="2019-03" db="EMBL/GenBank/DDBJ databases">
        <title>Genomic Encyclopedia of Type Strains, Phase IV (KMG-IV): sequencing the most valuable type-strain genomes for metagenomic binning, comparative biology and taxonomic classification.</title>
        <authorList>
            <person name="Goeker M."/>
        </authorList>
    </citation>
    <scope>NUCLEOTIDE SEQUENCE [LARGE SCALE GENOMIC DNA]</scope>
    <source>
        <strain evidence="1 2">DSM 45765</strain>
    </source>
</reference>
<accession>A0A4R2QE40</accession>
<sequence>MQAKALVALAIGRIVWGVLALVSPRLNTRLAGVAERATPEVHYLIRVFGSRATVLGIGYLTSTGATRRKWQRLALGVDICDTVAGLGHLRRGDVPRRSAGLLTAITGTYALIGAKAVLADRAASSAEPVTEATD</sequence>
<gene>
    <name evidence="1" type="ORF">EV191_11241</name>
</gene>
<comment type="caution">
    <text evidence="1">The sequence shown here is derived from an EMBL/GenBank/DDBJ whole genome shotgun (WGS) entry which is preliminary data.</text>
</comment>
<dbReference type="AlphaFoldDB" id="A0A4R2QE40"/>
<dbReference type="EMBL" id="SLXQ01000012">
    <property type="protein sequence ID" value="TCP47247.1"/>
    <property type="molecule type" value="Genomic_DNA"/>
</dbReference>
<name>A0A4R2QE40_9PSEU</name>
<evidence type="ECO:0000313" key="1">
    <source>
        <dbReference type="EMBL" id="TCP47247.1"/>
    </source>
</evidence>
<proteinExistence type="predicted"/>
<evidence type="ECO:0008006" key="3">
    <source>
        <dbReference type="Google" id="ProtNLM"/>
    </source>
</evidence>
<organism evidence="1 2">
    <name type="scientific">Tamaricihabitans halophyticus</name>
    <dbReference type="NCBI Taxonomy" id="1262583"/>
    <lineage>
        <taxon>Bacteria</taxon>
        <taxon>Bacillati</taxon>
        <taxon>Actinomycetota</taxon>
        <taxon>Actinomycetes</taxon>
        <taxon>Pseudonocardiales</taxon>
        <taxon>Pseudonocardiaceae</taxon>
        <taxon>Tamaricihabitans</taxon>
    </lineage>
</organism>
<keyword evidence="2" id="KW-1185">Reference proteome</keyword>
<evidence type="ECO:0000313" key="2">
    <source>
        <dbReference type="Proteomes" id="UP000294911"/>
    </source>
</evidence>